<dbReference type="PANTHER" id="PTHR34388:SF1">
    <property type="entry name" value="DNA POLYMERASE III SUBUNIT DELTA"/>
    <property type="match status" value="1"/>
</dbReference>
<evidence type="ECO:0000256" key="6">
    <source>
        <dbReference type="ARBA" id="ARBA00022932"/>
    </source>
</evidence>
<dbReference type="InterPro" id="IPR048466">
    <property type="entry name" value="DNA_pol3_delta-like_C"/>
</dbReference>
<dbReference type="InterPro" id="IPR010372">
    <property type="entry name" value="DNA_pol3_delta_N"/>
</dbReference>
<dbReference type="PANTHER" id="PTHR34388">
    <property type="entry name" value="DNA POLYMERASE III SUBUNIT DELTA"/>
    <property type="match status" value="1"/>
</dbReference>
<dbReference type="SUPFAM" id="SSF48019">
    <property type="entry name" value="post-AAA+ oligomerization domain-like"/>
    <property type="match status" value="1"/>
</dbReference>
<keyword evidence="6" id="KW-0239">DNA-directed DNA polymerase</keyword>
<evidence type="ECO:0000256" key="7">
    <source>
        <dbReference type="ARBA" id="ARBA00034754"/>
    </source>
</evidence>
<accession>A0A1H2LHR3</accession>
<keyword evidence="4" id="KW-0548">Nucleotidyltransferase</keyword>
<evidence type="ECO:0000256" key="2">
    <source>
        <dbReference type="ARBA" id="ARBA00017703"/>
    </source>
</evidence>
<dbReference type="OrthoDB" id="8478864at2"/>
<proteinExistence type="inferred from homology"/>
<evidence type="ECO:0000256" key="1">
    <source>
        <dbReference type="ARBA" id="ARBA00012417"/>
    </source>
</evidence>
<feature type="domain" description="DNA polymerase III delta N-terminal" evidence="9">
    <location>
        <begin position="37"/>
        <end position="119"/>
    </location>
</feature>
<dbReference type="RefSeq" id="WP_091281125.1">
    <property type="nucleotide sequence ID" value="NZ_JABAPH010000071.1"/>
</dbReference>
<evidence type="ECO:0000259" key="9">
    <source>
        <dbReference type="Pfam" id="PF06144"/>
    </source>
</evidence>
<name>A0A1H2LHR3_9ACTO</name>
<reference evidence="12" key="1">
    <citation type="submission" date="2016-10" db="EMBL/GenBank/DDBJ databases">
        <authorList>
            <person name="Varghese N."/>
            <person name="Submissions S."/>
        </authorList>
    </citation>
    <scope>NUCLEOTIDE SEQUENCE [LARGE SCALE GENOMIC DNA]</scope>
    <source>
        <strain evidence="12">DSM 10002</strain>
    </source>
</reference>
<evidence type="ECO:0000256" key="4">
    <source>
        <dbReference type="ARBA" id="ARBA00022695"/>
    </source>
</evidence>
<dbReference type="SUPFAM" id="SSF52540">
    <property type="entry name" value="P-loop containing nucleoside triphosphate hydrolases"/>
    <property type="match status" value="1"/>
</dbReference>
<dbReference type="NCBIfam" id="TIGR01128">
    <property type="entry name" value="holA"/>
    <property type="match status" value="1"/>
</dbReference>
<evidence type="ECO:0000313" key="11">
    <source>
        <dbReference type="EMBL" id="SDU80560.1"/>
    </source>
</evidence>
<dbReference type="STRING" id="131112.SAMN04489737_1240"/>
<dbReference type="GO" id="GO:0009360">
    <property type="term" value="C:DNA polymerase III complex"/>
    <property type="evidence" value="ECO:0007669"/>
    <property type="project" value="InterPro"/>
</dbReference>
<dbReference type="GO" id="GO:0003887">
    <property type="term" value="F:DNA-directed DNA polymerase activity"/>
    <property type="evidence" value="ECO:0007669"/>
    <property type="project" value="UniProtKB-KW"/>
</dbReference>
<dbReference type="GO" id="GO:0003677">
    <property type="term" value="F:DNA binding"/>
    <property type="evidence" value="ECO:0007669"/>
    <property type="project" value="InterPro"/>
</dbReference>
<organism evidence="11 12">
    <name type="scientific">Arcanobacterium phocae</name>
    <dbReference type="NCBI Taxonomy" id="131112"/>
    <lineage>
        <taxon>Bacteria</taxon>
        <taxon>Bacillati</taxon>
        <taxon>Actinomycetota</taxon>
        <taxon>Actinomycetes</taxon>
        <taxon>Actinomycetales</taxon>
        <taxon>Actinomycetaceae</taxon>
        <taxon>Arcanobacterium</taxon>
    </lineage>
</organism>
<evidence type="ECO:0000259" key="10">
    <source>
        <dbReference type="Pfam" id="PF21694"/>
    </source>
</evidence>
<dbReference type="Gene3D" id="1.20.272.10">
    <property type="match status" value="1"/>
</dbReference>
<evidence type="ECO:0000313" key="12">
    <source>
        <dbReference type="Proteomes" id="UP000214355"/>
    </source>
</evidence>
<evidence type="ECO:0000256" key="8">
    <source>
        <dbReference type="ARBA" id="ARBA00049244"/>
    </source>
</evidence>
<feature type="domain" description="DNA polymerase III delta subunit-like C-terminal" evidence="10">
    <location>
        <begin position="199"/>
        <end position="311"/>
    </location>
</feature>
<keyword evidence="12" id="KW-1185">Reference proteome</keyword>
<evidence type="ECO:0000256" key="3">
    <source>
        <dbReference type="ARBA" id="ARBA00022679"/>
    </source>
</evidence>
<protein>
    <recommendedName>
        <fullName evidence="2">DNA polymerase III subunit delta</fullName>
        <ecNumber evidence="1">2.7.7.7</ecNumber>
    </recommendedName>
</protein>
<dbReference type="Pfam" id="PF06144">
    <property type="entry name" value="DNA_pol3_delta"/>
    <property type="match status" value="1"/>
</dbReference>
<dbReference type="InterPro" id="IPR027417">
    <property type="entry name" value="P-loop_NTPase"/>
</dbReference>
<dbReference type="InterPro" id="IPR005790">
    <property type="entry name" value="DNA_polIII_delta"/>
</dbReference>
<dbReference type="GO" id="GO:0006261">
    <property type="term" value="P:DNA-templated DNA replication"/>
    <property type="evidence" value="ECO:0007669"/>
    <property type="project" value="TreeGrafter"/>
</dbReference>
<dbReference type="AlphaFoldDB" id="A0A1H2LHR3"/>
<evidence type="ECO:0000256" key="5">
    <source>
        <dbReference type="ARBA" id="ARBA00022705"/>
    </source>
</evidence>
<keyword evidence="3" id="KW-0808">Transferase</keyword>
<comment type="catalytic activity">
    <reaction evidence="8">
        <text>DNA(n) + a 2'-deoxyribonucleoside 5'-triphosphate = DNA(n+1) + diphosphate</text>
        <dbReference type="Rhea" id="RHEA:22508"/>
        <dbReference type="Rhea" id="RHEA-COMP:17339"/>
        <dbReference type="Rhea" id="RHEA-COMP:17340"/>
        <dbReference type="ChEBI" id="CHEBI:33019"/>
        <dbReference type="ChEBI" id="CHEBI:61560"/>
        <dbReference type="ChEBI" id="CHEBI:173112"/>
        <dbReference type="EC" id="2.7.7.7"/>
    </reaction>
</comment>
<dbReference type="GeneID" id="65344974"/>
<sequence>MTWDQIRLAPVLLIQSAEPVYADRAVALIKRQAREIDLNTDVIEIDANSYSGGYLSAVASPSLFGERRLILIRQLETLTNALQEDLLTYLQFPEPDVVLVLQHNGGARGKKILQTLAKNNVPTTKIAAVKTQRDKVQAVTADIRAAGRKMTPEAIGALIEAVGSDVRELLAAVQQLLADVDGLITEENIHTYFSGRIEAKGFTVADALIAGNVGEAVKLARHALATGATHTAILGAISAKLRTMAHILGQRSGTIDTKVSIVPWMADRAKRDLRGWTAPGLAAAISAIARADADVKGGSRDPGYALERGILDVGRARKIRA</sequence>
<dbReference type="Gene3D" id="3.40.50.300">
    <property type="entry name" value="P-loop containing nucleotide triphosphate hydrolases"/>
    <property type="match status" value="1"/>
</dbReference>
<dbReference type="Proteomes" id="UP000214355">
    <property type="component" value="Chromosome I"/>
</dbReference>
<comment type="similarity">
    <text evidence="7">Belongs to the DNA polymerase HolA subunit family.</text>
</comment>
<dbReference type="Pfam" id="PF21694">
    <property type="entry name" value="DNA_pol3_delta_C"/>
    <property type="match status" value="1"/>
</dbReference>
<dbReference type="EMBL" id="LT629804">
    <property type="protein sequence ID" value="SDU80560.1"/>
    <property type="molecule type" value="Genomic_DNA"/>
</dbReference>
<gene>
    <name evidence="11" type="ORF">SAMN04489737_1240</name>
</gene>
<dbReference type="EC" id="2.7.7.7" evidence="1"/>
<keyword evidence="5" id="KW-0235">DNA replication</keyword>
<dbReference type="InterPro" id="IPR008921">
    <property type="entry name" value="DNA_pol3_clamp-load_cplx_C"/>
</dbReference>